<name>A0AAW1NSC2_9CHLO</name>
<evidence type="ECO:0000313" key="3">
    <source>
        <dbReference type="EMBL" id="KAK9792757.1"/>
    </source>
</evidence>
<dbReference type="InterPro" id="IPR027193">
    <property type="entry name" value="Noc4"/>
</dbReference>
<feature type="domain" description="CCAAT-binding factor" evidence="2">
    <location>
        <begin position="288"/>
        <end position="439"/>
    </location>
</feature>
<accession>A0AAW1NSC2</accession>
<evidence type="ECO:0000313" key="4">
    <source>
        <dbReference type="Proteomes" id="UP001465755"/>
    </source>
</evidence>
<dbReference type="GO" id="GO:0042254">
    <property type="term" value="P:ribosome biogenesis"/>
    <property type="evidence" value="ECO:0007669"/>
    <property type="project" value="InterPro"/>
</dbReference>
<dbReference type="AlphaFoldDB" id="A0AAW1NSC2"/>
<dbReference type="Pfam" id="PF03914">
    <property type="entry name" value="CBF"/>
    <property type="match status" value="1"/>
</dbReference>
<gene>
    <name evidence="3" type="ORF">WJX73_008611</name>
</gene>
<sequence>MPAGVRAADFDAAEKLISQPVRHANLLPSLISKLGGPTVQGSEGSRAIQALQEFFIDYHRSFSQGQKAAAESSTASPEFQHQQWVLRQQSHFLEQLTRLLEQKQHLQVQVAAMHAMMESARWCQPGSLLRFPISRLLACLLTSANTGTCLPHFINRYMEYADVRFHCLRTAARTASDLSMTAPQAGAQQAQHRAKKVKRASDLDAAGLKSQAASADHKDPKDKWRDPAQVRKAFTQAWLAFLALPLPAHLLHQVLELMHELVIPNMTTPVLLADFLIRAVDKGGATGMLALHALFLLMSRHGLEYPAFFQRLYSLLTPAMFKAKQRVRFFELADRCLASGMVPAYTAASFIKRFARLSLSASPAGAQLCLAFIHNLLRRHPACLDLLDKPAAADAQQQASGQDPYLDAEKDPAKAHALDSSLWEVEVLRNHYCPQVAAMVATLDKDLRDRKKTAEVDIHALAAASYHSRVMGLLSQRLKFVPVAFYPETPQGLFSILTKQDYAGWQLR</sequence>
<evidence type="ECO:0000259" key="2">
    <source>
        <dbReference type="Pfam" id="PF03914"/>
    </source>
</evidence>
<dbReference type="InterPro" id="IPR005612">
    <property type="entry name" value="CCAAT-binding_factor"/>
</dbReference>
<organism evidence="3 4">
    <name type="scientific">Symbiochloris irregularis</name>
    <dbReference type="NCBI Taxonomy" id="706552"/>
    <lineage>
        <taxon>Eukaryota</taxon>
        <taxon>Viridiplantae</taxon>
        <taxon>Chlorophyta</taxon>
        <taxon>core chlorophytes</taxon>
        <taxon>Trebouxiophyceae</taxon>
        <taxon>Trebouxiales</taxon>
        <taxon>Trebouxiaceae</taxon>
        <taxon>Symbiochloris</taxon>
    </lineage>
</organism>
<dbReference type="PANTHER" id="PTHR12455">
    <property type="entry name" value="NUCLEOLAR COMPLEX PROTEIN 4"/>
    <property type="match status" value="1"/>
</dbReference>
<dbReference type="EMBL" id="JALJOQ010000158">
    <property type="protein sequence ID" value="KAK9792757.1"/>
    <property type="molecule type" value="Genomic_DNA"/>
</dbReference>
<reference evidence="3 4" key="1">
    <citation type="journal article" date="2024" name="Nat. Commun.">
        <title>Phylogenomics reveals the evolutionary origins of lichenization in chlorophyte algae.</title>
        <authorList>
            <person name="Puginier C."/>
            <person name="Libourel C."/>
            <person name="Otte J."/>
            <person name="Skaloud P."/>
            <person name="Haon M."/>
            <person name="Grisel S."/>
            <person name="Petersen M."/>
            <person name="Berrin J.G."/>
            <person name="Delaux P.M."/>
            <person name="Dal Grande F."/>
            <person name="Keller J."/>
        </authorList>
    </citation>
    <scope>NUCLEOTIDE SEQUENCE [LARGE SCALE GENOMIC DNA]</scope>
    <source>
        <strain evidence="3 4">SAG 2036</strain>
    </source>
</reference>
<keyword evidence="4" id="KW-1185">Reference proteome</keyword>
<comment type="similarity">
    <text evidence="1">Belongs to the CBF/MAK21 family.</text>
</comment>
<dbReference type="GO" id="GO:0030692">
    <property type="term" value="C:Noc4p-Nop14p complex"/>
    <property type="evidence" value="ECO:0007669"/>
    <property type="project" value="TreeGrafter"/>
</dbReference>
<dbReference type="PANTHER" id="PTHR12455:SF0">
    <property type="entry name" value="NUCLEOLAR COMPLEX PROTEIN 4 HOMOLOG"/>
    <property type="match status" value="1"/>
</dbReference>
<comment type="caution">
    <text evidence="3">The sequence shown here is derived from an EMBL/GenBank/DDBJ whole genome shotgun (WGS) entry which is preliminary data.</text>
</comment>
<protein>
    <recommendedName>
        <fullName evidence="2">CCAAT-binding factor domain-containing protein</fullName>
    </recommendedName>
</protein>
<dbReference type="Proteomes" id="UP001465755">
    <property type="component" value="Unassembled WGS sequence"/>
</dbReference>
<proteinExistence type="inferred from homology"/>
<evidence type="ECO:0000256" key="1">
    <source>
        <dbReference type="ARBA" id="ARBA00007797"/>
    </source>
</evidence>
<dbReference type="GO" id="GO:0032040">
    <property type="term" value="C:small-subunit processome"/>
    <property type="evidence" value="ECO:0007669"/>
    <property type="project" value="TreeGrafter"/>
</dbReference>